<keyword evidence="1" id="KW-0472">Membrane</keyword>
<evidence type="ECO:0000313" key="2">
    <source>
        <dbReference type="EMBL" id="CDW52831.1"/>
    </source>
</evidence>
<evidence type="ECO:0000256" key="1">
    <source>
        <dbReference type="SAM" id="Phobius"/>
    </source>
</evidence>
<evidence type="ECO:0000313" key="3">
    <source>
        <dbReference type="Proteomes" id="UP000030665"/>
    </source>
</evidence>
<dbReference type="AlphaFoldDB" id="A0A077YYF4"/>
<organism evidence="2 3">
    <name type="scientific">Trichuris trichiura</name>
    <name type="common">Whipworm</name>
    <name type="synonym">Trichocephalus trichiurus</name>
    <dbReference type="NCBI Taxonomy" id="36087"/>
    <lineage>
        <taxon>Eukaryota</taxon>
        <taxon>Metazoa</taxon>
        <taxon>Ecdysozoa</taxon>
        <taxon>Nematoda</taxon>
        <taxon>Enoplea</taxon>
        <taxon>Dorylaimia</taxon>
        <taxon>Trichinellida</taxon>
        <taxon>Trichuridae</taxon>
        <taxon>Trichuris</taxon>
    </lineage>
</organism>
<gene>
    <name evidence="2" type="ORF">TTRE_0000109301</name>
</gene>
<reference evidence="2" key="1">
    <citation type="submission" date="2014-01" db="EMBL/GenBank/DDBJ databases">
        <authorList>
            <person name="Aslett M."/>
        </authorList>
    </citation>
    <scope>NUCLEOTIDE SEQUENCE</scope>
</reference>
<dbReference type="Proteomes" id="UP000030665">
    <property type="component" value="Unassembled WGS sequence"/>
</dbReference>
<sequence length="90" mass="10094">MRDCEPIMKTQTTVTADVIVVVEKIIPVPTTIDRRYYGLLWGLVITIVTAAHRSFSGDSMPGILTDYGVEVIERDGIFGDRASWGDRFFL</sequence>
<protein>
    <submittedName>
        <fullName evidence="2">Encystation-mediating serine proteinase</fullName>
    </submittedName>
</protein>
<name>A0A077YYF4_TRITR</name>
<keyword evidence="1" id="KW-0812">Transmembrane</keyword>
<keyword evidence="3" id="KW-1185">Reference proteome</keyword>
<dbReference type="EMBL" id="HG805832">
    <property type="protein sequence ID" value="CDW52831.1"/>
    <property type="molecule type" value="Genomic_DNA"/>
</dbReference>
<reference evidence="2" key="2">
    <citation type="submission" date="2014-03" db="EMBL/GenBank/DDBJ databases">
        <title>The whipworm genome and dual-species transcriptomics of an intimate host-pathogen interaction.</title>
        <authorList>
            <person name="Foth B.J."/>
            <person name="Tsai I.J."/>
            <person name="Reid A.J."/>
            <person name="Bancroft A.J."/>
            <person name="Nichol S."/>
            <person name="Tracey A."/>
            <person name="Holroyd N."/>
            <person name="Cotton J.A."/>
            <person name="Stanley E.J."/>
            <person name="Zarowiecki M."/>
            <person name="Liu J.Z."/>
            <person name="Huckvale T."/>
            <person name="Cooper P.J."/>
            <person name="Grencis R.K."/>
            <person name="Berriman M."/>
        </authorList>
    </citation>
    <scope>NUCLEOTIDE SEQUENCE [LARGE SCALE GENOMIC DNA]</scope>
</reference>
<proteinExistence type="predicted"/>
<feature type="transmembrane region" description="Helical" evidence="1">
    <location>
        <begin position="36"/>
        <end position="55"/>
    </location>
</feature>
<keyword evidence="1" id="KW-1133">Transmembrane helix</keyword>
<accession>A0A077YYF4</accession>